<dbReference type="GO" id="GO:0008146">
    <property type="term" value="F:sulfotransferase activity"/>
    <property type="evidence" value="ECO:0007669"/>
    <property type="project" value="UniProtKB-ARBA"/>
</dbReference>
<dbReference type="InterPro" id="IPR026634">
    <property type="entry name" value="TPST-like"/>
</dbReference>
<dbReference type="InterPro" id="IPR027417">
    <property type="entry name" value="P-loop_NTPase"/>
</dbReference>
<dbReference type="RefSeq" id="WP_267636327.1">
    <property type="nucleotide sequence ID" value="NZ_JAODIY010000004.1"/>
</dbReference>
<evidence type="ECO:0000256" key="1">
    <source>
        <dbReference type="ARBA" id="ARBA00022679"/>
    </source>
</evidence>
<dbReference type="Pfam" id="PF13469">
    <property type="entry name" value="Sulfotransfer_3"/>
    <property type="match status" value="1"/>
</dbReference>
<proteinExistence type="predicted"/>
<dbReference type="AlphaFoldDB" id="A0ABD5X247"/>
<accession>A0ABD5X247</accession>
<dbReference type="GO" id="GO:0140096">
    <property type="term" value="F:catalytic activity, acting on a protein"/>
    <property type="evidence" value="ECO:0007669"/>
    <property type="project" value="UniProtKB-ARBA"/>
</dbReference>
<reference evidence="2 3" key="1">
    <citation type="journal article" date="2014" name="Int. J. Syst. Evol. Microbiol.">
        <title>Complete genome sequence of Corynebacterium casei LMG S-19264T (=DSM 44701T), isolated from a smear-ripened cheese.</title>
        <authorList>
            <consortium name="US DOE Joint Genome Institute (JGI-PGF)"/>
            <person name="Walter F."/>
            <person name="Albersmeier A."/>
            <person name="Kalinowski J."/>
            <person name="Ruckert C."/>
        </authorList>
    </citation>
    <scope>NUCLEOTIDE SEQUENCE [LARGE SCALE GENOMIC DNA]</scope>
    <source>
        <strain evidence="2 3">CGMCC 4.7215</strain>
    </source>
</reference>
<dbReference type="EMBL" id="JBHSZQ010000004">
    <property type="protein sequence ID" value="MFC7125333.1"/>
    <property type="molecule type" value="Genomic_DNA"/>
</dbReference>
<keyword evidence="1" id="KW-0808">Transferase</keyword>
<sequence length="305" mass="34967">MSMLSRLAESLPLPQAGQELLENPQRTPALTRDRFTAARRISALPHLFEHRDDFDTVEAYCLFVGHGRTGHSLVGSLLNGHPEMVISHELDALRLLDRAQVPVSRDQLFSAILQRDDEFTNLGREWERYSYNVPETAQGEFDRLRIIGDKKGAASTRRLGTSPELLGDLRDTVSMPIRAVHVVRNPFDTIASRRKLKETWQEYGIEKYFANADNVELIDGMLDDDELFRLHHEDLISDTASVLSELCAFLGIDADDEYLSACEEFVFDSPNQTRHEVEWSDTDIDRISTKSQEYDWLEQYSFETE</sequence>
<evidence type="ECO:0000313" key="2">
    <source>
        <dbReference type="EMBL" id="MFC7125333.1"/>
    </source>
</evidence>
<evidence type="ECO:0000313" key="3">
    <source>
        <dbReference type="Proteomes" id="UP001596414"/>
    </source>
</evidence>
<dbReference type="SUPFAM" id="SSF52540">
    <property type="entry name" value="P-loop containing nucleoside triphosphate hydrolases"/>
    <property type="match status" value="1"/>
</dbReference>
<dbReference type="PANTHER" id="PTHR12788:SF8">
    <property type="entry name" value="PROTEIN-TYROSINE SULFOTRANSFERASE"/>
    <property type="match status" value="1"/>
</dbReference>
<name>A0ABD5X247_9EURY</name>
<dbReference type="PANTHER" id="PTHR12788">
    <property type="entry name" value="PROTEIN-TYROSINE SULFOTRANSFERASE 2"/>
    <property type="match status" value="1"/>
</dbReference>
<comment type="caution">
    <text evidence="2">The sequence shown here is derived from an EMBL/GenBank/DDBJ whole genome shotgun (WGS) entry which is preliminary data.</text>
</comment>
<organism evidence="2 3">
    <name type="scientific">Halovenus rubra</name>
    <dbReference type="NCBI Taxonomy" id="869890"/>
    <lineage>
        <taxon>Archaea</taxon>
        <taxon>Methanobacteriati</taxon>
        <taxon>Methanobacteriota</taxon>
        <taxon>Stenosarchaea group</taxon>
        <taxon>Halobacteria</taxon>
        <taxon>Halobacteriales</taxon>
        <taxon>Haloarculaceae</taxon>
        <taxon>Halovenus</taxon>
    </lineage>
</organism>
<dbReference type="Gene3D" id="3.40.50.300">
    <property type="entry name" value="P-loop containing nucleotide triphosphate hydrolases"/>
    <property type="match status" value="1"/>
</dbReference>
<protein>
    <submittedName>
        <fullName evidence="2">Sulfotransferase</fullName>
    </submittedName>
</protein>
<dbReference type="Proteomes" id="UP001596414">
    <property type="component" value="Unassembled WGS sequence"/>
</dbReference>
<gene>
    <name evidence="2" type="ORF">ACFQJ7_04675</name>
</gene>